<dbReference type="AlphaFoldDB" id="A0A0F9NEQ9"/>
<name>A0A0F9NEQ9_9ZZZZ</name>
<evidence type="ECO:0000256" key="4">
    <source>
        <dbReference type="ARBA" id="ARBA00022827"/>
    </source>
</evidence>
<evidence type="ECO:0000256" key="5">
    <source>
        <dbReference type="ARBA" id="ARBA00022857"/>
    </source>
</evidence>
<dbReference type="SUPFAM" id="SSF55424">
    <property type="entry name" value="FAD/NAD-linked reductases, dimerisation (C-terminal) domain"/>
    <property type="match status" value="1"/>
</dbReference>
<evidence type="ECO:0000256" key="7">
    <source>
        <dbReference type="ARBA" id="ARBA00023157"/>
    </source>
</evidence>
<evidence type="ECO:0008006" key="12">
    <source>
        <dbReference type="Google" id="ProtNLM"/>
    </source>
</evidence>
<dbReference type="InterPro" id="IPR016156">
    <property type="entry name" value="FAD/NAD-linked_Rdtase_dimer_sf"/>
</dbReference>
<evidence type="ECO:0000259" key="9">
    <source>
        <dbReference type="Pfam" id="PF02852"/>
    </source>
</evidence>
<sequence>MLLLGEGALGGKCLEKGCIPSKAMIYATSLYKSALKAKDFGIHIKNIKLDFNKVLNYADKLVNDAILGNEKQIALYENVDYVKKKGHCLSENSVEVGNEVHTGSNMLISTGTFPRIPPIEGIDEVEYITHENIFDLKKLPKSILFIGGGFISLEFANVFNTFGSKVSIIESNPHLIHRADEIISSEIEKYYREDGIEFYPNQRTSKVSKSSGEIIVETTNGDVVKVEKIMLSTGFIPNTQDLNLEAAGVEMDTRGNIIVNDFLQTSQPNIYAIGDIIGKSQFTHMALRESKIVIHNMFNDDKVPVSFENIPYAAFTDPPIGSVGKTTQELDRAGEDYKVLISTYPTISRGNLMKLKRGLIKLIYNESMILGCHIIGESADILIHEIVPLIHLPNSVAIFRKLIHAHPTLSELYRNLQDQIGFF</sequence>
<dbReference type="GO" id="GO:0003955">
    <property type="term" value="F:NAD(P)H dehydrogenase (quinone) activity"/>
    <property type="evidence" value="ECO:0007669"/>
    <property type="project" value="TreeGrafter"/>
</dbReference>
<dbReference type="PANTHER" id="PTHR43014:SF4">
    <property type="entry name" value="PYRIDINE NUCLEOTIDE-DISULFIDE OXIDOREDUCTASE RCLA-RELATED"/>
    <property type="match status" value="1"/>
</dbReference>
<dbReference type="EMBL" id="LAZR01008278">
    <property type="protein sequence ID" value="KKM79842.1"/>
    <property type="molecule type" value="Genomic_DNA"/>
</dbReference>
<dbReference type="SUPFAM" id="SSF51905">
    <property type="entry name" value="FAD/NAD(P)-binding domain"/>
    <property type="match status" value="1"/>
</dbReference>
<evidence type="ECO:0000256" key="6">
    <source>
        <dbReference type="ARBA" id="ARBA00023002"/>
    </source>
</evidence>
<feature type="domain" description="FAD/NAD(P)-binding" evidence="10">
    <location>
        <begin position="9"/>
        <end position="289"/>
    </location>
</feature>
<dbReference type="PRINTS" id="PR00368">
    <property type="entry name" value="FADPNR"/>
</dbReference>
<evidence type="ECO:0000256" key="2">
    <source>
        <dbReference type="ARBA" id="ARBA00007532"/>
    </source>
</evidence>
<evidence type="ECO:0000256" key="1">
    <source>
        <dbReference type="ARBA" id="ARBA00001974"/>
    </source>
</evidence>
<dbReference type="GO" id="GO:0016668">
    <property type="term" value="F:oxidoreductase activity, acting on a sulfur group of donors, NAD(P) as acceptor"/>
    <property type="evidence" value="ECO:0007669"/>
    <property type="project" value="InterPro"/>
</dbReference>
<dbReference type="Gene3D" id="3.50.50.60">
    <property type="entry name" value="FAD/NAD(P)-binding domain"/>
    <property type="match status" value="2"/>
</dbReference>
<proteinExistence type="inferred from homology"/>
<dbReference type="GO" id="GO:0050660">
    <property type="term" value="F:flavin adenine dinucleotide binding"/>
    <property type="evidence" value="ECO:0007669"/>
    <property type="project" value="TreeGrafter"/>
</dbReference>
<keyword evidence="7" id="KW-1015">Disulfide bond</keyword>
<reference evidence="11" key="1">
    <citation type="journal article" date="2015" name="Nature">
        <title>Complex archaea that bridge the gap between prokaryotes and eukaryotes.</title>
        <authorList>
            <person name="Spang A."/>
            <person name="Saw J.H."/>
            <person name="Jorgensen S.L."/>
            <person name="Zaremba-Niedzwiedzka K."/>
            <person name="Martijn J."/>
            <person name="Lind A.E."/>
            <person name="van Eijk R."/>
            <person name="Schleper C."/>
            <person name="Guy L."/>
            <person name="Ettema T.J."/>
        </authorList>
    </citation>
    <scope>NUCLEOTIDE SEQUENCE</scope>
</reference>
<evidence type="ECO:0000259" key="10">
    <source>
        <dbReference type="Pfam" id="PF07992"/>
    </source>
</evidence>
<keyword evidence="4" id="KW-0274">FAD</keyword>
<evidence type="ECO:0000256" key="3">
    <source>
        <dbReference type="ARBA" id="ARBA00022630"/>
    </source>
</evidence>
<dbReference type="Pfam" id="PF02852">
    <property type="entry name" value="Pyr_redox_dim"/>
    <property type="match status" value="1"/>
</dbReference>
<dbReference type="InterPro" id="IPR012999">
    <property type="entry name" value="Pyr_OxRdtase_I_AS"/>
</dbReference>
<evidence type="ECO:0000313" key="11">
    <source>
        <dbReference type="EMBL" id="KKM79842.1"/>
    </source>
</evidence>
<organism evidence="11">
    <name type="scientific">marine sediment metagenome</name>
    <dbReference type="NCBI Taxonomy" id="412755"/>
    <lineage>
        <taxon>unclassified sequences</taxon>
        <taxon>metagenomes</taxon>
        <taxon>ecological metagenomes</taxon>
    </lineage>
</organism>
<keyword evidence="5" id="KW-0521">NADP</keyword>
<comment type="caution">
    <text evidence="11">The sequence shown here is derived from an EMBL/GenBank/DDBJ whole genome shotgun (WGS) entry which is preliminary data.</text>
</comment>
<keyword evidence="6" id="KW-0560">Oxidoreductase</keyword>
<feature type="domain" description="Pyridine nucleotide-disulphide oxidoreductase dimerisation" evidence="9">
    <location>
        <begin position="310"/>
        <end position="414"/>
    </location>
</feature>
<accession>A0A0F9NEQ9</accession>
<comment type="similarity">
    <text evidence="2">Belongs to the class-I pyridine nucleotide-disulfide oxidoreductase family.</text>
</comment>
<dbReference type="PRINTS" id="PR00411">
    <property type="entry name" value="PNDRDTASEI"/>
</dbReference>
<keyword evidence="8" id="KW-0676">Redox-active center</keyword>
<dbReference type="InterPro" id="IPR036188">
    <property type="entry name" value="FAD/NAD-bd_sf"/>
</dbReference>
<dbReference type="InterPro" id="IPR004099">
    <property type="entry name" value="Pyr_nucl-diS_OxRdtase_dimer"/>
</dbReference>
<evidence type="ECO:0000256" key="8">
    <source>
        <dbReference type="ARBA" id="ARBA00023284"/>
    </source>
</evidence>
<comment type="cofactor">
    <cofactor evidence="1">
        <name>FAD</name>
        <dbReference type="ChEBI" id="CHEBI:57692"/>
    </cofactor>
</comment>
<dbReference type="Gene3D" id="3.30.390.30">
    <property type="match status" value="1"/>
</dbReference>
<dbReference type="PROSITE" id="PS00076">
    <property type="entry name" value="PYRIDINE_REDOX_1"/>
    <property type="match status" value="1"/>
</dbReference>
<dbReference type="PANTHER" id="PTHR43014">
    <property type="entry name" value="MERCURIC REDUCTASE"/>
    <property type="match status" value="1"/>
</dbReference>
<keyword evidence="3" id="KW-0285">Flavoprotein</keyword>
<protein>
    <recommendedName>
        <fullName evidence="12">Dihydrolipoyl dehydrogenase</fullName>
    </recommendedName>
</protein>
<dbReference type="Pfam" id="PF07992">
    <property type="entry name" value="Pyr_redox_2"/>
    <property type="match status" value="1"/>
</dbReference>
<gene>
    <name evidence="11" type="ORF">LCGC14_1345860</name>
</gene>
<dbReference type="InterPro" id="IPR023753">
    <property type="entry name" value="FAD/NAD-binding_dom"/>
</dbReference>